<dbReference type="InterPro" id="IPR036322">
    <property type="entry name" value="WD40_repeat_dom_sf"/>
</dbReference>
<keyword evidence="6" id="KW-1185">Reference proteome</keyword>
<keyword evidence="1" id="KW-0853">WD repeat</keyword>
<dbReference type="AlphaFoldDB" id="A0A182U1Q6"/>
<proteinExistence type="inferred from homology"/>
<dbReference type="InterPro" id="IPR048720">
    <property type="entry name" value="PROPPIN"/>
</dbReference>
<dbReference type="InterPro" id="IPR001680">
    <property type="entry name" value="WD40_rpt"/>
</dbReference>
<keyword evidence="2" id="KW-0677">Repeat</keyword>
<dbReference type="SUPFAM" id="SSF50978">
    <property type="entry name" value="WD40 repeat-like"/>
    <property type="match status" value="1"/>
</dbReference>
<keyword evidence="3" id="KW-0072">Autophagy</keyword>
<evidence type="ECO:0008006" key="7">
    <source>
        <dbReference type="Google" id="ProtNLM"/>
    </source>
</evidence>
<dbReference type="VEuPathDB" id="VectorBase:AMEC012301"/>
<accession>A0A182U1Q6</accession>
<dbReference type="SMART" id="SM00320">
    <property type="entry name" value="WD40"/>
    <property type="match status" value="2"/>
</dbReference>
<dbReference type="PANTHER" id="PTHR11227">
    <property type="entry name" value="WD-REPEAT PROTEIN INTERACTING WITH PHOSPHOINOSIDES WIPI -RELATED"/>
    <property type="match status" value="1"/>
</dbReference>
<dbReference type="FunFam" id="2.130.10.10:FF:000529">
    <property type="entry name" value="WD repeat domain phosphoinositide-interacting protein 1"/>
    <property type="match status" value="1"/>
</dbReference>
<evidence type="ECO:0000256" key="1">
    <source>
        <dbReference type="ARBA" id="ARBA00022574"/>
    </source>
</evidence>
<dbReference type="Pfam" id="PF21032">
    <property type="entry name" value="PROPPIN"/>
    <property type="match status" value="2"/>
</dbReference>
<sequence>MARGRAVMTSRDLGNLGSYIVKTDDKVSSAKESLSVVSRTGYRLFSLTSVDRVDEIFCSHDEDTKIAERLFSSSLVAVVTASEPNKLKVCHFKKGAEICNYGYPSEILSVKLNRSRLVVCLVDSIYIHNIRDMRLLHSIKNMAPNPNGLCTLSLLSHLAYPVATDCGELQIFDAANQLRRLKLKAHDSPLSALNFSYNGLLLATASEKGTVIRVFCVKNGQRVHEFRRGVKRHVSIGSLYFSTCASFVVASSNTETVHIFRIDPKAIEQAERRQSVAIDAAAASATSTGSSSDDDETQGGNDAAAAAAAAGGWGMGFLAKAVTSYLPTNVVTDVFTQDRAYATIQLAEPGLRYECVMAKLEKETRLLLACEDGFLYIYSFEDSKGGECKLIRAHDLRTPLHGITEVDIVGNENDENTNSLNVNMTKSMLPAPGTYAGVLKGRPADRMSDSDWCHDLREAVEYPVKVTVPIYDEMQFPPVTPITVE</sequence>
<dbReference type="GO" id="GO:0005737">
    <property type="term" value="C:cytoplasm"/>
    <property type="evidence" value="ECO:0007669"/>
    <property type="project" value="UniProtKB-ARBA"/>
</dbReference>
<evidence type="ECO:0000256" key="3">
    <source>
        <dbReference type="ARBA" id="ARBA00023006"/>
    </source>
</evidence>
<evidence type="ECO:0000313" key="5">
    <source>
        <dbReference type="EnsemblMetazoa" id="AMEC012301-PA"/>
    </source>
</evidence>
<dbReference type="InterPro" id="IPR015943">
    <property type="entry name" value="WD40/YVTN_repeat-like_dom_sf"/>
</dbReference>
<dbReference type="EnsemblMetazoa" id="AMEC012301-RA">
    <property type="protein sequence ID" value="AMEC012301-PA"/>
    <property type="gene ID" value="AMEC012301"/>
</dbReference>
<evidence type="ECO:0000313" key="6">
    <source>
        <dbReference type="Proteomes" id="UP000075902"/>
    </source>
</evidence>
<evidence type="ECO:0000256" key="4">
    <source>
        <dbReference type="ARBA" id="ARBA00025740"/>
    </source>
</evidence>
<reference evidence="6" key="1">
    <citation type="submission" date="2014-01" db="EMBL/GenBank/DDBJ databases">
        <title>The Genome Sequence of Anopheles melas CM1001059_A (V2).</title>
        <authorList>
            <consortium name="The Broad Institute Genomics Platform"/>
            <person name="Neafsey D.E."/>
            <person name="Besansky N."/>
            <person name="Howell P."/>
            <person name="Walton C."/>
            <person name="Young S.K."/>
            <person name="Zeng Q."/>
            <person name="Gargeya S."/>
            <person name="Fitzgerald M."/>
            <person name="Haas B."/>
            <person name="Abouelleil A."/>
            <person name="Allen A.W."/>
            <person name="Alvarado L."/>
            <person name="Arachchi H.M."/>
            <person name="Berlin A.M."/>
            <person name="Chapman S.B."/>
            <person name="Gainer-Dewar J."/>
            <person name="Goldberg J."/>
            <person name="Griggs A."/>
            <person name="Gujja S."/>
            <person name="Hansen M."/>
            <person name="Howarth C."/>
            <person name="Imamovic A."/>
            <person name="Ireland A."/>
            <person name="Larimer J."/>
            <person name="McCowan C."/>
            <person name="Murphy C."/>
            <person name="Pearson M."/>
            <person name="Poon T.W."/>
            <person name="Priest M."/>
            <person name="Roberts A."/>
            <person name="Saif S."/>
            <person name="Shea T."/>
            <person name="Sisk P."/>
            <person name="Sykes S."/>
            <person name="Wortman J."/>
            <person name="Nusbaum C."/>
            <person name="Birren B."/>
        </authorList>
    </citation>
    <scope>NUCLEOTIDE SEQUENCE [LARGE SCALE GENOMIC DNA]</scope>
    <source>
        <strain evidence="6">CM1001059</strain>
    </source>
</reference>
<reference evidence="5" key="2">
    <citation type="submission" date="2020-05" db="UniProtKB">
        <authorList>
            <consortium name="EnsemblMetazoa"/>
        </authorList>
    </citation>
    <scope>IDENTIFICATION</scope>
    <source>
        <strain evidence="5">CM1001059</strain>
    </source>
</reference>
<dbReference type="Proteomes" id="UP000075902">
    <property type="component" value="Unassembled WGS sequence"/>
</dbReference>
<name>A0A182U1Q6_9DIPT</name>
<comment type="similarity">
    <text evidence="4">Belongs to the WD repeat PROPPIN family.</text>
</comment>
<protein>
    <recommendedName>
        <fullName evidence="7">Autophagy-related protein 18</fullName>
    </recommendedName>
</protein>
<evidence type="ECO:0000256" key="2">
    <source>
        <dbReference type="ARBA" id="ARBA00022737"/>
    </source>
</evidence>
<dbReference type="GO" id="GO:0006914">
    <property type="term" value="P:autophagy"/>
    <property type="evidence" value="ECO:0007669"/>
    <property type="project" value="UniProtKB-KW"/>
</dbReference>
<organism evidence="5 6">
    <name type="scientific">Anopheles melas</name>
    <dbReference type="NCBI Taxonomy" id="34690"/>
    <lineage>
        <taxon>Eukaryota</taxon>
        <taxon>Metazoa</taxon>
        <taxon>Ecdysozoa</taxon>
        <taxon>Arthropoda</taxon>
        <taxon>Hexapoda</taxon>
        <taxon>Insecta</taxon>
        <taxon>Pterygota</taxon>
        <taxon>Neoptera</taxon>
        <taxon>Endopterygota</taxon>
        <taxon>Diptera</taxon>
        <taxon>Nematocera</taxon>
        <taxon>Culicoidea</taxon>
        <taxon>Culicidae</taxon>
        <taxon>Anophelinae</taxon>
        <taxon>Anopheles</taxon>
    </lineage>
</organism>
<dbReference type="STRING" id="34690.A0A182U1Q6"/>
<dbReference type="Gene3D" id="2.130.10.10">
    <property type="entry name" value="YVTN repeat-like/Quinoprotein amine dehydrogenase"/>
    <property type="match status" value="1"/>
</dbReference>